<comment type="caution">
    <text evidence="2">The sequence shown here is derived from an EMBL/GenBank/DDBJ whole genome shotgun (WGS) entry which is preliminary data.</text>
</comment>
<keyword evidence="1" id="KW-0472">Membrane</keyword>
<gene>
    <name evidence="2" type="ORF">DDR33_14825</name>
</gene>
<name>A0A2U2PG03_9SPHI</name>
<dbReference type="Gene3D" id="3.40.50.880">
    <property type="match status" value="1"/>
</dbReference>
<reference evidence="2 3" key="1">
    <citation type="submission" date="2018-04" db="EMBL/GenBank/DDBJ databases">
        <title>Pedobacter chongqingensis sp. nov., isolated from a rottenly hemp rope.</title>
        <authorList>
            <person name="Cai Y."/>
        </authorList>
    </citation>
    <scope>NUCLEOTIDE SEQUENCE [LARGE SCALE GENOMIC DNA]</scope>
    <source>
        <strain evidence="2 3">FJ4-8</strain>
    </source>
</reference>
<dbReference type="AlphaFoldDB" id="A0A2U2PG03"/>
<protein>
    <recommendedName>
        <fullName evidence="4">VWA domain-containing protein</fullName>
    </recommendedName>
</protein>
<accession>A0A2U2PG03</accession>
<keyword evidence="3" id="KW-1185">Reference proteome</keyword>
<dbReference type="InterPro" id="IPR029062">
    <property type="entry name" value="Class_I_gatase-like"/>
</dbReference>
<feature type="transmembrane region" description="Helical" evidence="1">
    <location>
        <begin position="39"/>
        <end position="61"/>
    </location>
</feature>
<evidence type="ECO:0000313" key="3">
    <source>
        <dbReference type="Proteomes" id="UP000245647"/>
    </source>
</evidence>
<dbReference type="Proteomes" id="UP000245647">
    <property type="component" value="Unassembled WGS sequence"/>
</dbReference>
<evidence type="ECO:0000256" key="1">
    <source>
        <dbReference type="SAM" id="Phobius"/>
    </source>
</evidence>
<dbReference type="RefSeq" id="WP_109416574.1">
    <property type="nucleotide sequence ID" value="NZ_QEAS01000011.1"/>
</dbReference>
<dbReference type="OrthoDB" id="9763076at2"/>
<proteinExistence type="predicted"/>
<dbReference type="EMBL" id="QEAS01000011">
    <property type="protein sequence ID" value="PWG80059.1"/>
    <property type="molecule type" value="Genomic_DNA"/>
</dbReference>
<keyword evidence="1" id="KW-0812">Transmembrane</keyword>
<dbReference type="PANTHER" id="PTHR37947:SF1">
    <property type="entry name" value="BLL2462 PROTEIN"/>
    <property type="match status" value="1"/>
</dbReference>
<dbReference type="SUPFAM" id="SSF52317">
    <property type="entry name" value="Class I glutamine amidotransferase-like"/>
    <property type="match status" value="1"/>
</dbReference>
<dbReference type="PANTHER" id="PTHR37947">
    <property type="entry name" value="BLL2462 PROTEIN"/>
    <property type="match status" value="1"/>
</dbReference>
<evidence type="ECO:0008006" key="4">
    <source>
        <dbReference type="Google" id="ProtNLM"/>
    </source>
</evidence>
<evidence type="ECO:0000313" key="2">
    <source>
        <dbReference type="EMBL" id="PWG80059.1"/>
    </source>
</evidence>
<sequence length="689" mass="77606">MMQFTLFSFLWLLLSLLLGLGYAFILYRQHNSFTEPLRRWLFLLRTAVVSLICFLLFAPYIRQSNKTIEKPVILFAQDNSASIALSKPKGFNISSYSEGIRDLQKRLSSRYNLHTFTIGAEVREGKEYHFNEQLTSLSDLFQYISDHYASQNVGAVVLATDGIYNKGGNPLYDAKTLKAPVFTIALGDTVPRKDLLIANVHYNTTVYTGNDFQVEVSVEAYESKGKNTTLTVTEGGRALLQKSISITSDEYHETIPLTLPGTKKGIHHYSLKLSALEGELSTRNNQDDFYVEMLDGKQKVLIWAAAPHPDITAMRQALESNKNYEVSISITTVNNEDLRNADLVILHQVPSVSLPLKEQLSLLRNKALFFILGAQSDIASFSRLQDVLEISNSGGSGEVTAAFNNSFFAFSAEEEQMKQISNSGPLVAPSGTYRIKSPASVMFYQNTKQAGAKIPLLVFSEEGGRKTGVLAGEGFWRWRLNEFRQNESHQLTDLLLARVVQYLSAKEDKRKLRVYPARNTFDENEHVILNAELYNDANELVNKPDVSITLRAAGKRSYSFIFSKTSNAYILDAGVLPFGEYSFTAFARLGDLSHKAEGRFIVSRQSAEFRQTTANHQILNALSRESGGKMIFPSQMNALDSLIVRNELVKDISYENRRLEELINLKWIFFLITLLLSAEWFIRKRNGSL</sequence>
<keyword evidence="1" id="KW-1133">Transmembrane helix</keyword>
<organism evidence="2 3">
    <name type="scientific">Pararcticibacter amylolyticus</name>
    <dbReference type="NCBI Taxonomy" id="2173175"/>
    <lineage>
        <taxon>Bacteria</taxon>
        <taxon>Pseudomonadati</taxon>
        <taxon>Bacteroidota</taxon>
        <taxon>Sphingobacteriia</taxon>
        <taxon>Sphingobacteriales</taxon>
        <taxon>Sphingobacteriaceae</taxon>
        <taxon>Pararcticibacter</taxon>
    </lineage>
</organism>